<name>A0ABP9CCU9_9PSEU</name>
<comment type="caution">
    <text evidence="2">The sequence shown here is derived from an EMBL/GenBank/DDBJ whole genome shotgun (WGS) entry which is preliminary data.</text>
</comment>
<accession>A0ABP9CCU9</accession>
<dbReference type="Proteomes" id="UP001500928">
    <property type="component" value="Unassembled WGS sequence"/>
</dbReference>
<dbReference type="EMBL" id="BAABHO010000060">
    <property type="protein sequence ID" value="GAA4808195.1"/>
    <property type="molecule type" value="Genomic_DNA"/>
</dbReference>
<keyword evidence="3" id="KW-1185">Reference proteome</keyword>
<dbReference type="Gene3D" id="3.40.50.1820">
    <property type="entry name" value="alpha/beta hydrolase"/>
    <property type="match status" value="1"/>
</dbReference>
<dbReference type="SUPFAM" id="SSF53474">
    <property type="entry name" value="alpha/beta-Hydrolases"/>
    <property type="match status" value="1"/>
</dbReference>
<organism evidence="2 3">
    <name type="scientific">Actinomycetospora chlora</name>
    <dbReference type="NCBI Taxonomy" id="663608"/>
    <lineage>
        <taxon>Bacteria</taxon>
        <taxon>Bacillati</taxon>
        <taxon>Actinomycetota</taxon>
        <taxon>Actinomycetes</taxon>
        <taxon>Pseudonocardiales</taxon>
        <taxon>Pseudonocardiaceae</taxon>
        <taxon>Actinomycetospora</taxon>
    </lineage>
</organism>
<proteinExistence type="predicted"/>
<reference evidence="3" key="1">
    <citation type="journal article" date="2019" name="Int. J. Syst. Evol. Microbiol.">
        <title>The Global Catalogue of Microorganisms (GCM) 10K type strain sequencing project: providing services to taxonomists for standard genome sequencing and annotation.</title>
        <authorList>
            <consortium name="The Broad Institute Genomics Platform"/>
            <consortium name="The Broad Institute Genome Sequencing Center for Infectious Disease"/>
            <person name="Wu L."/>
            <person name="Ma J."/>
        </authorList>
    </citation>
    <scope>NUCLEOTIDE SEQUENCE [LARGE SCALE GENOMIC DNA]</scope>
    <source>
        <strain evidence="3">JCM 17979</strain>
    </source>
</reference>
<protein>
    <submittedName>
        <fullName evidence="2">Alpha/beta fold hydrolase</fullName>
    </submittedName>
</protein>
<dbReference type="InterPro" id="IPR052897">
    <property type="entry name" value="Sec-Metab_Biosynth_Hydrolase"/>
</dbReference>
<feature type="domain" description="AB hydrolase-1" evidence="1">
    <location>
        <begin position="41"/>
        <end position="255"/>
    </location>
</feature>
<evidence type="ECO:0000313" key="2">
    <source>
        <dbReference type="EMBL" id="GAA4808195.1"/>
    </source>
</evidence>
<dbReference type="PANTHER" id="PTHR37017">
    <property type="entry name" value="AB HYDROLASE-1 DOMAIN-CONTAINING PROTEIN-RELATED"/>
    <property type="match status" value="1"/>
</dbReference>
<dbReference type="InterPro" id="IPR000073">
    <property type="entry name" value="AB_hydrolase_1"/>
</dbReference>
<sequence>MRAMLRARRRPAGILAIATRGPRRVTVASVPASRLRRVTTFLLVPGAGGVAWYWHRVVGALRREGHEAIAVDLPGDDPTAGIPRYADVALAALGDRPEPVVVGQSLGGPTAVEIARRVPVRRIVLVNAMIPAVGEGPGQWWTASGHRAAKEAAVRAAGREDAGFDETWEFLHDVPADVAAAGAAHQREQCDGPFTDGWVLPSWPDVPVTVVVGRDDRFFPGHFQIRLARERAGVEPVVLPGGHLLALADPDALVRVLVDA</sequence>
<dbReference type="PANTHER" id="PTHR37017:SF11">
    <property type="entry name" value="ESTERASE_LIPASE_THIOESTERASE DOMAIN-CONTAINING PROTEIN"/>
    <property type="match status" value="1"/>
</dbReference>
<evidence type="ECO:0000259" key="1">
    <source>
        <dbReference type="Pfam" id="PF12697"/>
    </source>
</evidence>
<evidence type="ECO:0000313" key="3">
    <source>
        <dbReference type="Proteomes" id="UP001500928"/>
    </source>
</evidence>
<gene>
    <name evidence="2" type="ORF">GCM10023200_52420</name>
</gene>
<dbReference type="GO" id="GO:0016787">
    <property type="term" value="F:hydrolase activity"/>
    <property type="evidence" value="ECO:0007669"/>
    <property type="project" value="UniProtKB-KW"/>
</dbReference>
<dbReference type="Pfam" id="PF12697">
    <property type="entry name" value="Abhydrolase_6"/>
    <property type="match status" value="1"/>
</dbReference>
<dbReference type="InterPro" id="IPR029058">
    <property type="entry name" value="AB_hydrolase_fold"/>
</dbReference>
<keyword evidence="2" id="KW-0378">Hydrolase</keyword>